<proteinExistence type="predicted"/>
<comment type="caution">
    <text evidence="2">The sequence shown here is derived from an EMBL/GenBank/DDBJ whole genome shotgun (WGS) entry which is preliminary data.</text>
</comment>
<evidence type="ECO:0000313" key="2">
    <source>
        <dbReference type="EMBL" id="SDZ23652.1"/>
    </source>
</evidence>
<evidence type="ECO:0000313" key="3">
    <source>
        <dbReference type="Proteomes" id="UP000199663"/>
    </source>
</evidence>
<protein>
    <submittedName>
        <fullName evidence="2">Uncharacterized protein</fullName>
    </submittedName>
</protein>
<evidence type="ECO:0000256" key="1">
    <source>
        <dbReference type="SAM" id="SignalP"/>
    </source>
</evidence>
<keyword evidence="1" id="KW-0732">Signal</keyword>
<dbReference type="Proteomes" id="UP000199663">
    <property type="component" value="Unassembled WGS sequence"/>
</dbReference>
<feature type="chain" id="PRO_5046886444" evidence="1">
    <location>
        <begin position="21"/>
        <end position="179"/>
    </location>
</feature>
<keyword evidence="3" id="KW-1185">Reference proteome</keyword>
<dbReference type="EMBL" id="FNQC01000008">
    <property type="protein sequence ID" value="SDZ23652.1"/>
    <property type="molecule type" value="Genomic_DNA"/>
</dbReference>
<feature type="signal peptide" evidence="1">
    <location>
        <begin position="1"/>
        <end position="20"/>
    </location>
</feature>
<gene>
    <name evidence="2" type="ORF">SAMN05444412_10852</name>
</gene>
<accession>A0A1H3RCU5</accession>
<name>A0A1H3RCU5_9BACT</name>
<sequence length="179" mass="20090">MKKISILLAILMSFSLSDILAQKVDGRISISGFQNGQTLKEATAVDLFKSFRDGTYKINFSYKADNVGKRGLVVFDMKTSVRYNGKLISETTRSNWPWLPGDMFVPIESFDLISALQKFTFDVPSANVREIKKPDSKQYARETDLPLPKGKYEVTLQMIGKPGSDFGTLAPARFSFEVK</sequence>
<dbReference type="RefSeq" id="WP_019598242.1">
    <property type="nucleotide sequence ID" value="NZ_FNQC01000008.1"/>
</dbReference>
<organism evidence="2 3">
    <name type="scientific">Rhodonellum ikkaensis</name>
    <dbReference type="NCBI Taxonomy" id="336829"/>
    <lineage>
        <taxon>Bacteria</taxon>
        <taxon>Pseudomonadati</taxon>
        <taxon>Bacteroidota</taxon>
        <taxon>Cytophagia</taxon>
        <taxon>Cytophagales</taxon>
        <taxon>Cytophagaceae</taxon>
        <taxon>Rhodonellum</taxon>
    </lineage>
</organism>
<reference evidence="2 3" key="1">
    <citation type="submission" date="2016-10" db="EMBL/GenBank/DDBJ databases">
        <authorList>
            <person name="Varghese N."/>
            <person name="Submissions S."/>
        </authorList>
    </citation>
    <scope>NUCLEOTIDE SEQUENCE [LARGE SCALE GENOMIC DNA]</scope>
    <source>
        <strain evidence="2 3">DSM 17997</strain>
    </source>
</reference>